<dbReference type="PANTHER" id="PTHR10828">
    <property type="entry name" value="M-PHASE INDUCER PHOSPHATASE DUAL SPECIFICITY PHOSPHATASE CDC25"/>
    <property type="match status" value="1"/>
</dbReference>
<dbReference type="SMART" id="SM00450">
    <property type="entry name" value="RHOD"/>
    <property type="match status" value="1"/>
</dbReference>
<keyword evidence="12" id="KW-1185">Reference proteome</keyword>
<evidence type="ECO:0000256" key="2">
    <source>
        <dbReference type="ARBA" id="ARBA00013064"/>
    </source>
</evidence>
<reference evidence="11 12" key="1">
    <citation type="submission" date="2024-03" db="EMBL/GenBank/DDBJ databases">
        <title>The Acrasis kona genome and developmental transcriptomes reveal deep origins of eukaryotic multicellular pathways.</title>
        <authorList>
            <person name="Sheikh S."/>
            <person name="Fu C.-J."/>
            <person name="Brown M.W."/>
            <person name="Baldauf S.L."/>
        </authorList>
    </citation>
    <scope>NUCLEOTIDE SEQUENCE [LARGE SCALE GENOMIC DNA]</scope>
    <source>
        <strain evidence="11 12">ATCC MYA-3509</strain>
    </source>
</reference>
<dbReference type="SUPFAM" id="SSF52821">
    <property type="entry name" value="Rhodanese/Cell cycle control phosphatase"/>
    <property type="match status" value="1"/>
</dbReference>
<name>A0AAW2YWX1_9EUKA</name>
<feature type="region of interest" description="Disordered" evidence="9">
    <location>
        <begin position="74"/>
        <end position="95"/>
    </location>
</feature>
<dbReference type="GO" id="GO:0010971">
    <property type="term" value="P:positive regulation of G2/M transition of mitotic cell cycle"/>
    <property type="evidence" value="ECO:0007669"/>
    <property type="project" value="TreeGrafter"/>
</dbReference>
<evidence type="ECO:0000256" key="1">
    <source>
        <dbReference type="ARBA" id="ARBA00011065"/>
    </source>
</evidence>
<feature type="domain" description="Rhodanese" evidence="10">
    <location>
        <begin position="273"/>
        <end position="382"/>
    </location>
</feature>
<evidence type="ECO:0000259" key="10">
    <source>
        <dbReference type="PROSITE" id="PS50206"/>
    </source>
</evidence>
<keyword evidence="7" id="KW-0131">Cell cycle</keyword>
<evidence type="ECO:0000256" key="5">
    <source>
        <dbReference type="ARBA" id="ARBA00022801"/>
    </source>
</evidence>
<evidence type="ECO:0000256" key="7">
    <source>
        <dbReference type="ARBA" id="ARBA00023306"/>
    </source>
</evidence>
<sequence>MTKRSRSLFDNDDYPSILFCPEDILHEKENMLEASPPPLHTIKVFNRYRSSPANTPATPDAKHSFADYRSTITPSTPDSSKFNMNNTSTCSSTSVSSNGDFRLSSMCTPMTPPSPKYHLLSPMSPLSPLRPSFRNRITSPNTMSPMSKRALKNFAPSSSPYEKSLRIRMYNSLQINDDPTIPKVPPPIQTTNLIRCNSLPNYGSSPTALNFSMSPVDLGEMSPGVFCDPTPFDDPKSAEFNLILPTLQGCKNPDCNSIDALTMGKVVNGEYSDLANHLIIDCRFPFEYEGGHIKGAINIFEPEGLEKALFDENRLQNLNNKELIIIFHCEFSQHRAPKLYRHLRDLDRKFNIDCYPKLFYSNIYVMEGGYRGFYNESDECKNYCEPRDYVEMNDKKYQQQCKQSWSDMRRGWSKKKRGSRQMNYLARQR</sequence>
<evidence type="ECO:0000313" key="12">
    <source>
        <dbReference type="Proteomes" id="UP001431209"/>
    </source>
</evidence>
<dbReference type="Proteomes" id="UP001431209">
    <property type="component" value="Unassembled WGS sequence"/>
</dbReference>
<dbReference type="GO" id="GO:0110032">
    <property type="term" value="P:positive regulation of G2/MI transition of meiotic cell cycle"/>
    <property type="evidence" value="ECO:0007669"/>
    <property type="project" value="TreeGrafter"/>
</dbReference>
<evidence type="ECO:0000256" key="3">
    <source>
        <dbReference type="ARBA" id="ARBA00022618"/>
    </source>
</evidence>
<comment type="caution">
    <text evidence="11">The sequence shown here is derived from an EMBL/GenBank/DDBJ whole genome shotgun (WGS) entry which is preliminary data.</text>
</comment>
<keyword evidence="4" id="KW-0498">Mitosis</keyword>
<feature type="compositionally biased region" description="Low complexity" evidence="9">
    <location>
        <begin position="85"/>
        <end position="95"/>
    </location>
</feature>
<dbReference type="Gene3D" id="3.40.250.10">
    <property type="entry name" value="Rhodanese-like domain"/>
    <property type="match status" value="1"/>
</dbReference>
<dbReference type="GO" id="GO:0051301">
    <property type="term" value="P:cell division"/>
    <property type="evidence" value="ECO:0007669"/>
    <property type="project" value="UniProtKB-KW"/>
</dbReference>
<dbReference type="InterPro" id="IPR000751">
    <property type="entry name" value="MPI_Phosphatase"/>
</dbReference>
<comment type="catalytic activity">
    <reaction evidence="8">
        <text>O-phospho-L-tyrosyl-[protein] + H2O = L-tyrosyl-[protein] + phosphate</text>
        <dbReference type="Rhea" id="RHEA:10684"/>
        <dbReference type="Rhea" id="RHEA-COMP:10136"/>
        <dbReference type="Rhea" id="RHEA-COMP:20101"/>
        <dbReference type="ChEBI" id="CHEBI:15377"/>
        <dbReference type="ChEBI" id="CHEBI:43474"/>
        <dbReference type="ChEBI" id="CHEBI:46858"/>
        <dbReference type="ChEBI" id="CHEBI:61978"/>
        <dbReference type="EC" id="3.1.3.48"/>
    </reaction>
</comment>
<dbReference type="EC" id="3.1.3.48" evidence="2"/>
<dbReference type="GO" id="GO:0005737">
    <property type="term" value="C:cytoplasm"/>
    <property type="evidence" value="ECO:0007669"/>
    <property type="project" value="TreeGrafter"/>
</dbReference>
<dbReference type="GO" id="GO:0005634">
    <property type="term" value="C:nucleus"/>
    <property type="evidence" value="ECO:0007669"/>
    <property type="project" value="TreeGrafter"/>
</dbReference>
<organism evidence="11 12">
    <name type="scientific">Acrasis kona</name>
    <dbReference type="NCBI Taxonomy" id="1008807"/>
    <lineage>
        <taxon>Eukaryota</taxon>
        <taxon>Discoba</taxon>
        <taxon>Heterolobosea</taxon>
        <taxon>Tetramitia</taxon>
        <taxon>Eutetramitia</taxon>
        <taxon>Acrasidae</taxon>
        <taxon>Acrasis</taxon>
    </lineage>
</organism>
<evidence type="ECO:0000256" key="6">
    <source>
        <dbReference type="ARBA" id="ARBA00022912"/>
    </source>
</evidence>
<evidence type="ECO:0000313" key="11">
    <source>
        <dbReference type="EMBL" id="KAL0481519.1"/>
    </source>
</evidence>
<dbReference type="InterPro" id="IPR001763">
    <property type="entry name" value="Rhodanese-like_dom"/>
</dbReference>
<keyword evidence="6" id="KW-0904">Protein phosphatase</keyword>
<proteinExistence type="inferred from homology"/>
<dbReference type="AlphaFoldDB" id="A0AAW2YWX1"/>
<accession>A0AAW2YWX1</accession>
<dbReference type="EMBL" id="JAOPGA020000768">
    <property type="protein sequence ID" value="KAL0481519.1"/>
    <property type="molecule type" value="Genomic_DNA"/>
</dbReference>
<protein>
    <recommendedName>
        <fullName evidence="2">protein-tyrosine-phosphatase</fullName>
        <ecNumber evidence="2">3.1.3.48</ecNumber>
    </recommendedName>
</protein>
<dbReference type="GO" id="GO:0000086">
    <property type="term" value="P:G2/M transition of mitotic cell cycle"/>
    <property type="evidence" value="ECO:0007669"/>
    <property type="project" value="TreeGrafter"/>
</dbReference>
<evidence type="ECO:0000256" key="8">
    <source>
        <dbReference type="ARBA" id="ARBA00051722"/>
    </source>
</evidence>
<dbReference type="InterPro" id="IPR036873">
    <property type="entry name" value="Rhodanese-like_dom_sf"/>
</dbReference>
<gene>
    <name evidence="11" type="ORF">AKO1_011261</name>
</gene>
<keyword evidence="5" id="KW-0378">Hydrolase</keyword>
<dbReference type="GO" id="GO:0004725">
    <property type="term" value="F:protein tyrosine phosphatase activity"/>
    <property type="evidence" value="ECO:0007669"/>
    <property type="project" value="UniProtKB-EC"/>
</dbReference>
<dbReference type="PANTHER" id="PTHR10828:SF17">
    <property type="entry name" value="PROTEIN-TYROSINE-PHOSPHATASE"/>
    <property type="match status" value="1"/>
</dbReference>
<evidence type="ECO:0000256" key="9">
    <source>
        <dbReference type="SAM" id="MobiDB-lite"/>
    </source>
</evidence>
<feature type="compositionally biased region" description="Polar residues" evidence="9">
    <location>
        <begin position="74"/>
        <end position="84"/>
    </location>
</feature>
<dbReference type="PRINTS" id="PR00716">
    <property type="entry name" value="MPIPHPHTASE"/>
</dbReference>
<keyword evidence="3" id="KW-0132">Cell division</keyword>
<comment type="similarity">
    <text evidence="1">Belongs to the MPI phosphatase family.</text>
</comment>
<evidence type="ECO:0000256" key="4">
    <source>
        <dbReference type="ARBA" id="ARBA00022776"/>
    </source>
</evidence>
<dbReference type="Pfam" id="PF00581">
    <property type="entry name" value="Rhodanese"/>
    <property type="match status" value="1"/>
</dbReference>
<dbReference type="PROSITE" id="PS50206">
    <property type="entry name" value="RHODANESE_3"/>
    <property type="match status" value="1"/>
</dbReference>
<dbReference type="FunFam" id="3.40.250.10:FF:000021">
    <property type="entry name" value="M-phase inducer phosphatase cdc-25.2"/>
    <property type="match status" value="1"/>
</dbReference>